<accession>A0A2P8D4R7</accession>
<dbReference type="InterPro" id="IPR013783">
    <property type="entry name" value="Ig-like_fold"/>
</dbReference>
<dbReference type="Gene3D" id="2.60.40.10">
    <property type="entry name" value="Immunoglobulins"/>
    <property type="match status" value="1"/>
</dbReference>
<dbReference type="PANTHER" id="PTHR37833">
    <property type="entry name" value="LIPOPROTEIN-RELATED"/>
    <property type="match status" value="1"/>
</dbReference>
<dbReference type="OrthoDB" id="826619at2"/>
<evidence type="ECO:0000313" key="3">
    <source>
        <dbReference type="Proteomes" id="UP000240572"/>
    </source>
</evidence>
<sequence>MKKIMAGIMLVAASAAGAYAQKGAKFEFKDKNDTYDFGTVKEGAKVVHVYEFKNAGDQPLQILRAEASCGCTTPEWTKTPVLPGKTGTIKVTFNTEGKAGPSIKEVTIQSNAVQADKSKERYVLTLKGTVTAK</sequence>
<gene>
    <name evidence="2" type="ORF">B0I18_104267</name>
</gene>
<dbReference type="AlphaFoldDB" id="A0A2P8D4R7"/>
<dbReference type="Proteomes" id="UP000240572">
    <property type="component" value="Unassembled WGS sequence"/>
</dbReference>
<dbReference type="PANTHER" id="PTHR37833:SF1">
    <property type="entry name" value="SIGNAL PEPTIDE PROTEIN"/>
    <property type="match status" value="1"/>
</dbReference>
<evidence type="ECO:0000256" key="1">
    <source>
        <dbReference type="SAM" id="SignalP"/>
    </source>
</evidence>
<organism evidence="2 3">
    <name type="scientific">Taibaiella chishuiensis</name>
    <dbReference type="NCBI Taxonomy" id="1434707"/>
    <lineage>
        <taxon>Bacteria</taxon>
        <taxon>Pseudomonadati</taxon>
        <taxon>Bacteroidota</taxon>
        <taxon>Chitinophagia</taxon>
        <taxon>Chitinophagales</taxon>
        <taxon>Chitinophagaceae</taxon>
        <taxon>Taibaiella</taxon>
    </lineage>
</organism>
<dbReference type="EMBL" id="PYGD01000004">
    <property type="protein sequence ID" value="PSK92169.1"/>
    <property type="molecule type" value="Genomic_DNA"/>
</dbReference>
<feature type="signal peptide" evidence="1">
    <location>
        <begin position="1"/>
        <end position="20"/>
    </location>
</feature>
<proteinExistence type="predicted"/>
<dbReference type="InterPro" id="IPR011467">
    <property type="entry name" value="DUF1573"/>
</dbReference>
<reference evidence="2 3" key="1">
    <citation type="submission" date="2018-03" db="EMBL/GenBank/DDBJ databases">
        <title>Genomic Encyclopedia of Type Strains, Phase III (KMG-III): the genomes of soil and plant-associated and newly described type strains.</title>
        <authorList>
            <person name="Whitman W."/>
        </authorList>
    </citation>
    <scope>NUCLEOTIDE SEQUENCE [LARGE SCALE GENOMIC DNA]</scope>
    <source>
        <strain evidence="2 3">CGMCC 1.12700</strain>
    </source>
</reference>
<feature type="chain" id="PRO_5015167601" evidence="1">
    <location>
        <begin position="21"/>
        <end position="133"/>
    </location>
</feature>
<protein>
    <submittedName>
        <fullName evidence="2">Uncharacterized protein DUF1573</fullName>
    </submittedName>
</protein>
<keyword evidence="3" id="KW-1185">Reference proteome</keyword>
<name>A0A2P8D4R7_9BACT</name>
<dbReference type="Pfam" id="PF07610">
    <property type="entry name" value="DUF1573"/>
    <property type="match status" value="1"/>
</dbReference>
<comment type="caution">
    <text evidence="2">The sequence shown here is derived from an EMBL/GenBank/DDBJ whole genome shotgun (WGS) entry which is preliminary data.</text>
</comment>
<keyword evidence="1" id="KW-0732">Signal</keyword>
<evidence type="ECO:0000313" key="2">
    <source>
        <dbReference type="EMBL" id="PSK92169.1"/>
    </source>
</evidence>
<dbReference type="RefSeq" id="WP_106523232.1">
    <property type="nucleotide sequence ID" value="NZ_PYGD01000004.1"/>
</dbReference>